<dbReference type="EMBL" id="VITN01000003">
    <property type="protein sequence ID" value="TWB22672.1"/>
    <property type="molecule type" value="Genomic_DNA"/>
</dbReference>
<evidence type="ECO:0000313" key="2">
    <source>
        <dbReference type="EMBL" id="TWB22672.1"/>
    </source>
</evidence>
<evidence type="ECO:0000313" key="3">
    <source>
        <dbReference type="Proteomes" id="UP000319859"/>
    </source>
</evidence>
<dbReference type="AlphaFoldDB" id="A0A560FM46"/>
<name>A0A560FM46_9PROT</name>
<keyword evidence="1" id="KW-0472">Membrane</keyword>
<protein>
    <submittedName>
        <fullName evidence="2">Uncharacterized protein</fullName>
    </submittedName>
</protein>
<evidence type="ECO:0000256" key="1">
    <source>
        <dbReference type="SAM" id="Phobius"/>
    </source>
</evidence>
<dbReference type="RefSeq" id="WP_186457229.1">
    <property type="nucleotide sequence ID" value="NZ_VITN01000003.1"/>
</dbReference>
<reference evidence="2 3" key="1">
    <citation type="submission" date="2019-06" db="EMBL/GenBank/DDBJ databases">
        <title>Genomic Encyclopedia of Type Strains, Phase IV (KMG-V): Genome sequencing to study the core and pangenomes of soil and plant-associated prokaryotes.</title>
        <authorList>
            <person name="Whitman W."/>
        </authorList>
    </citation>
    <scope>NUCLEOTIDE SEQUENCE [LARGE SCALE GENOMIC DNA]</scope>
    <source>
        <strain evidence="2 3">BR 11880</strain>
    </source>
</reference>
<proteinExistence type="predicted"/>
<organism evidence="2 3">
    <name type="scientific">Nitrospirillum amazonense</name>
    <dbReference type="NCBI Taxonomy" id="28077"/>
    <lineage>
        <taxon>Bacteria</taxon>
        <taxon>Pseudomonadati</taxon>
        <taxon>Pseudomonadota</taxon>
        <taxon>Alphaproteobacteria</taxon>
        <taxon>Rhodospirillales</taxon>
        <taxon>Azospirillaceae</taxon>
        <taxon>Nitrospirillum</taxon>
    </lineage>
</organism>
<comment type="caution">
    <text evidence="2">The sequence shown here is derived from an EMBL/GenBank/DDBJ whole genome shotgun (WGS) entry which is preliminary data.</text>
</comment>
<keyword evidence="1" id="KW-0812">Transmembrane</keyword>
<gene>
    <name evidence="2" type="ORF">FBZ89_103298</name>
</gene>
<accession>A0A560FM46</accession>
<sequence>MAQQIVVGLIVAAALAWVLRPTVMRMVRRRQVAAGKAPGPCGSDNCNCGS</sequence>
<feature type="transmembrane region" description="Helical" evidence="1">
    <location>
        <begin position="6"/>
        <end position="23"/>
    </location>
</feature>
<keyword evidence="1" id="KW-1133">Transmembrane helix</keyword>
<dbReference type="Proteomes" id="UP000319859">
    <property type="component" value="Unassembled WGS sequence"/>
</dbReference>